<protein>
    <submittedName>
        <fullName evidence="1">Uncharacterized protein</fullName>
    </submittedName>
</protein>
<evidence type="ECO:0000313" key="2">
    <source>
        <dbReference type="Proteomes" id="UP000322873"/>
    </source>
</evidence>
<comment type="caution">
    <text evidence="1">The sequence shown here is derived from an EMBL/GenBank/DDBJ whole genome shotgun (WGS) entry which is preliminary data.</text>
</comment>
<evidence type="ECO:0000313" key="1">
    <source>
        <dbReference type="EMBL" id="KAA8571330.1"/>
    </source>
</evidence>
<dbReference type="EMBL" id="VICG01000006">
    <property type="protein sequence ID" value="KAA8571330.1"/>
    <property type="molecule type" value="Genomic_DNA"/>
</dbReference>
<reference evidence="1 2" key="1">
    <citation type="submission" date="2019-06" db="EMBL/GenBank/DDBJ databases">
        <title>Genome Sequence of the Brown Rot Fungal Pathogen Monilinia fructicola.</title>
        <authorList>
            <person name="De Miccolis Angelini R.M."/>
            <person name="Landi L."/>
            <person name="Abate D."/>
            <person name="Pollastro S."/>
            <person name="Romanazzi G."/>
            <person name="Faretra F."/>
        </authorList>
    </citation>
    <scope>NUCLEOTIDE SEQUENCE [LARGE SCALE GENOMIC DNA]</scope>
    <source>
        <strain evidence="1 2">Mfrc123</strain>
    </source>
</reference>
<dbReference type="Proteomes" id="UP000322873">
    <property type="component" value="Unassembled WGS sequence"/>
</dbReference>
<dbReference type="AlphaFoldDB" id="A0A5M9JRS5"/>
<sequence length="75" mass="9044">MLWFIYIYIKAFQSPYPPLLILRVFSCIPYSIWGDPTLPLNKVLINTTRYNTTLRYTTLYYTTFTYKIYNTLIRG</sequence>
<gene>
    <name evidence="1" type="ORF">EYC84_000650</name>
</gene>
<organism evidence="1 2">
    <name type="scientific">Monilinia fructicola</name>
    <name type="common">Brown rot fungus</name>
    <name type="synonym">Ciboria fructicola</name>
    <dbReference type="NCBI Taxonomy" id="38448"/>
    <lineage>
        <taxon>Eukaryota</taxon>
        <taxon>Fungi</taxon>
        <taxon>Dikarya</taxon>
        <taxon>Ascomycota</taxon>
        <taxon>Pezizomycotina</taxon>
        <taxon>Leotiomycetes</taxon>
        <taxon>Helotiales</taxon>
        <taxon>Sclerotiniaceae</taxon>
        <taxon>Monilinia</taxon>
    </lineage>
</organism>
<name>A0A5M9JRS5_MONFR</name>
<accession>A0A5M9JRS5</accession>
<proteinExistence type="predicted"/>
<keyword evidence="2" id="KW-1185">Reference proteome</keyword>